<gene>
    <name evidence="1" type="ORF">QE152_g31507</name>
</gene>
<dbReference type="InterPro" id="IPR013877">
    <property type="entry name" value="YAP-bd/ALF4/Glomulin"/>
</dbReference>
<evidence type="ECO:0000313" key="1">
    <source>
        <dbReference type="EMBL" id="KAK9696539.1"/>
    </source>
</evidence>
<name>A0AAW1J173_POPJA</name>
<protein>
    <submittedName>
        <fullName evidence="1">Glomulin</fullName>
    </submittedName>
</protein>
<keyword evidence="2" id="KW-1185">Reference proteome</keyword>
<dbReference type="Pfam" id="PF08568">
    <property type="entry name" value="Kinetochor_Ybp2"/>
    <property type="match status" value="1"/>
</dbReference>
<dbReference type="PANTHER" id="PTHR15430">
    <property type="entry name" value="GLOMULIN"/>
    <property type="match status" value="1"/>
</dbReference>
<dbReference type="Proteomes" id="UP001458880">
    <property type="component" value="Unassembled WGS sequence"/>
</dbReference>
<proteinExistence type="predicted"/>
<sequence length="558" mass="65007">MLEELKQAFVEHNEKAILNFIQNEQYVDILKANPWEIIPHFVQNLNKKTAHEYPNFYRCIISTLNTIPESVDPDDIVLIVIKEIQDVSEDTTFLLLLKLLEEALIKLLPKNKINYLAWSLNAVQTYLKELPAPENYNLQEKEKLLMDADLTVDRISKLYYDMIPFYDMITSIIKTNNDVDHKILLLKSLLQLFGHPLLYLDMDISDKPKSKARLVSENLIIKVIEIQPDTYKFLDEEFCTDHEDIKITPISLSVFYYLHFAEYVGLANSPKVYNPIFIFQNTLPFVVNLLTMDHQFVLEKGLKLMFALLQTTSNLPYQLLDSDIHSKFCKSMTNIIIYNSMESYRKNSLKLFHDYLYKFDYRGRYLLIYNITKCVDNISLTSYIITQYKQMLVEQFQKSDSMNPYYRGSKLATLLSMFCHLQNGVETDLVKSADQIVATLNLLRYLVIRDKTNLTDIWNNLKQLQKSFLEPLWEALILSKAHYNLKLKELTDENVHGNNVTGDDKVSVSIEGKHLPDLTQSEKLSVINLSVTAFDVIESLLSRLNECIEYGYSVRNEK</sequence>
<accession>A0AAW1J173</accession>
<organism evidence="1 2">
    <name type="scientific">Popillia japonica</name>
    <name type="common">Japanese beetle</name>
    <dbReference type="NCBI Taxonomy" id="7064"/>
    <lineage>
        <taxon>Eukaryota</taxon>
        <taxon>Metazoa</taxon>
        <taxon>Ecdysozoa</taxon>
        <taxon>Arthropoda</taxon>
        <taxon>Hexapoda</taxon>
        <taxon>Insecta</taxon>
        <taxon>Pterygota</taxon>
        <taxon>Neoptera</taxon>
        <taxon>Endopterygota</taxon>
        <taxon>Coleoptera</taxon>
        <taxon>Polyphaga</taxon>
        <taxon>Scarabaeiformia</taxon>
        <taxon>Scarabaeidae</taxon>
        <taxon>Rutelinae</taxon>
        <taxon>Popillia</taxon>
    </lineage>
</organism>
<reference evidence="1 2" key="1">
    <citation type="journal article" date="2024" name="BMC Genomics">
        <title>De novo assembly and annotation of Popillia japonica's genome with initial clues to its potential as an invasive pest.</title>
        <authorList>
            <person name="Cucini C."/>
            <person name="Boschi S."/>
            <person name="Funari R."/>
            <person name="Cardaioli E."/>
            <person name="Iannotti N."/>
            <person name="Marturano G."/>
            <person name="Paoli F."/>
            <person name="Bruttini M."/>
            <person name="Carapelli A."/>
            <person name="Frati F."/>
            <person name="Nardi F."/>
        </authorList>
    </citation>
    <scope>NUCLEOTIDE SEQUENCE [LARGE SCALE GENOMIC DNA]</scope>
    <source>
        <strain evidence="1">DMR45628</strain>
    </source>
</reference>
<dbReference type="AlphaFoldDB" id="A0AAW1J173"/>
<dbReference type="PANTHER" id="PTHR15430:SF1">
    <property type="entry name" value="GLOMULIN"/>
    <property type="match status" value="1"/>
</dbReference>
<evidence type="ECO:0000313" key="2">
    <source>
        <dbReference type="Proteomes" id="UP001458880"/>
    </source>
</evidence>
<dbReference type="InterPro" id="IPR019516">
    <property type="entry name" value="Glomulin/ALF4"/>
</dbReference>
<dbReference type="GO" id="GO:0005737">
    <property type="term" value="C:cytoplasm"/>
    <property type="evidence" value="ECO:0007669"/>
    <property type="project" value="TreeGrafter"/>
</dbReference>
<dbReference type="EMBL" id="JASPKY010000448">
    <property type="protein sequence ID" value="KAK9696539.1"/>
    <property type="molecule type" value="Genomic_DNA"/>
</dbReference>
<dbReference type="GO" id="GO:0055105">
    <property type="term" value="F:ubiquitin-protein transferase inhibitor activity"/>
    <property type="evidence" value="ECO:0007669"/>
    <property type="project" value="TreeGrafter"/>
</dbReference>
<comment type="caution">
    <text evidence="1">The sequence shown here is derived from an EMBL/GenBank/DDBJ whole genome shotgun (WGS) entry which is preliminary data.</text>
</comment>